<reference evidence="4 5" key="1">
    <citation type="submission" date="2016-04" db="EMBL/GenBank/DDBJ databases">
        <title>ATOL: Assembling a taxonomically balanced genome-scale reconstruction of the evolutionary history of the Enterobacteriaceae.</title>
        <authorList>
            <person name="Plunkett G.III."/>
            <person name="Neeno-Eckwall E.C."/>
            <person name="Glasner J.D."/>
            <person name="Perna N.T."/>
        </authorList>
    </citation>
    <scope>NUCLEOTIDE SEQUENCE [LARGE SCALE GENOMIC DNA]</scope>
    <source>
        <strain evidence="4 5">ATCC 19692</strain>
    </source>
</reference>
<keyword evidence="1" id="KW-1133">Transmembrane helix</keyword>
<keyword evidence="5" id="KW-1185">Reference proteome</keyword>
<evidence type="ECO:0000313" key="4">
    <source>
        <dbReference type="EMBL" id="OAT23782.1"/>
    </source>
</evidence>
<organism evidence="4 5">
    <name type="scientific">Proteus myxofaciens ATCC 19692</name>
    <dbReference type="NCBI Taxonomy" id="1354337"/>
    <lineage>
        <taxon>Bacteria</taxon>
        <taxon>Pseudomonadati</taxon>
        <taxon>Pseudomonadota</taxon>
        <taxon>Gammaproteobacteria</taxon>
        <taxon>Enterobacterales</taxon>
        <taxon>Morganellaceae</taxon>
        <taxon>Proteus</taxon>
    </lineage>
</organism>
<dbReference type="InterPro" id="IPR010657">
    <property type="entry name" value="ImpA_N"/>
</dbReference>
<dbReference type="RefSeq" id="WP_066752033.1">
    <property type="nucleotide sequence ID" value="NZ_LXEN01000135.1"/>
</dbReference>
<dbReference type="PATRIC" id="fig|1354337.4.peg.2773"/>
<dbReference type="InterPro" id="IPR021069">
    <property type="entry name" value="ImpA_C"/>
</dbReference>
<evidence type="ECO:0000259" key="2">
    <source>
        <dbReference type="Pfam" id="PF06812"/>
    </source>
</evidence>
<name>A0A198FFU8_9GAMM</name>
<dbReference type="Pfam" id="PF12486">
    <property type="entry name" value="VasL"/>
    <property type="match status" value="1"/>
</dbReference>
<proteinExistence type="predicted"/>
<sequence length="456" mass="51722">MNVDLNTLRLGNDPRSFSDFSALKSELDKRFHPARPDIDWARAHGLCLSLFNQNGADLQTAAWFAVIRQHQLGFNGLNEGLTLLQALLSQYWQNIWPQQTHARIEILSSLSQQLIAGLRSSTPVYSDLSALYQAEATLNKIGQQLQTLELKHLSQFERLQDLLTTYARQLENADSPDYGYVPSTPLQPLHIPKTAPSHSNNSYKNSVSIKTNATLTPHQENKHKKKTRSFGQGIGLGLIVGLIIAGGASTAFYYTVIHPNLESEMAQVLPDIPQFSDKTALLLTQNIETKDKNTRELSSEKLTEINSYLQYLESISPIWPQEYGLDLLGYLNKSYPDNQEISAFNQKWKQDIQINAISTEKLNQWSEGMAQLNNLSVRLDNLDGKPRSYITGSELKTIMFNARQHFNQGLPLEEELRRLEILQSEGNVADSEYQRIDNHFKQLLNRYALLRKGDLK</sequence>
<dbReference type="PANTHER" id="PTHR37024">
    <property type="entry name" value="TYPE VI SECRETION SYSTEM DUF2094 AND IMPA-RELATED DOMAIN PROTEIN"/>
    <property type="match status" value="1"/>
</dbReference>
<comment type="caution">
    <text evidence="4">The sequence shown here is derived from an EMBL/GenBank/DDBJ whole genome shotgun (WGS) entry which is preliminary data.</text>
</comment>
<dbReference type="Pfam" id="PF06812">
    <property type="entry name" value="ImpA_N"/>
    <property type="match status" value="1"/>
</dbReference>
<feature type="domain" description="ImpA C-terminal" evidence="3">
    <location>
        <begin position="309"/>
        <end position="451"/>
    </location>
</feature>
<dbReference type="PANTHER" id="PTHR37024:SF5">
    <property type="entry name" value="IMPA N-TERMINAL DOMAIN-CONTAINING PROTEIN"/>
    <property type="match status" value="1"/>
</dbReference>
<keyword evidence="1" id="KW-0812">Transmembrane</keyword>
<evidence type="ECO:0000256" key="1">
    <source>
        <dbReference type="SAM" id="Phobius"/>
    </source>
</evidence>
<dbReference type="EMBL" id="LXEN01000135">
    <property type="protein sequence ID" value="OAT23782.1"/>
    <property type="molecule type" value="Genomic_DNA"/>
</dbReference>
<protein>
    <recommendedName>
        <fullName evidence="6">ImpA family protein</fullName>
    </recommendedName>
</protein>
<feature type="transmembrane region" description="Helical" evidence="1">
    <location>
        <begin position="234"/>
        <end position="254"/>
    </location>
</feature>
<evidence type="ECO:0000259" key="3">
    <source>
        <dbReference type="Pfam" id="PF12486"/>
    </source>
</evidence>
<accession>A0A198FFU8</accession>
<dbReference type="AlphaFoldDB" id="A0A198FFU8"/>
<dbReference type="Proteomes" id="UP000094023">
    <property type="component" value="Unassembled WGS sequence"/>
</dbReference>
<keyword evidence="1" id="KW-0472">Membrane</keyword>
<dbReference type="STRING" id="1354337.M983_2706"/>
<evidence type="ECO:0000313" key="5">
    <source>
        <dbReference type="Proteomes" id="UP000094023"/>
    </source>
</evidence>
<feature type="domain" description="ImpA N-terminal" evidence="2">
    <location>
        <begin position="11"/>
        <end position="111"/>
    </location>
</feature>
<dbReference type="OrthoDB" id="5579595at2"/>
<gene>
    <name evidence="4" type="ORF">M983_2706</name>
</gene>
<evidence type="ECO:0008006" key="6">
    <source>
        <dbReference type="Google" id="ProtNLM"/>
    </source>
</evidence>